<accession>A0ACC2PPQ9</accession>
<reference evidence="1" key="1">
    <citation type="submission" date="2023-04" db="EMBL/GenBank/DDBJ databases">
        <title>A chromosome-level genome assembly of the parasitoid wasp Eretmocerus hayati.</title>
        <authorList>
            <person name="Zhong Y."/>
            <person name="Liu S."/>
            <person name="Liu Y."/>
        </authorList>
    </citation>
    <scope>NUCLEOTIDE SEQUENCE</scope>
    <source>
        <strain evidence="1">ZJU_SS_LIU_2023</strain>
    </source>
</reference>
<gene>
    <name evidence="1" type="ORF">QAD02_020584</name>
</gene>
<protein>
    <submittedName>
        <fullName evidence="1">Uncharacterized protein</fullName>
    </submittedName>
</protein>
<sequence length="457" mass="52055">MYSSHLIHIVRTSNLAEYRPPNRRTLANKILPKVHEEILDARRQDLDGKPSIILVDSVRNKSNKTKVLTYTIRNDTVRQAFLIAFDISHEKEDGPTIASYTEQAIQYAKDRLNTDVVAVITDNDSKIKRGVSPARNADGEALISVTCPSHSGNLLMKSLIPKTLVTNSRTVANAFSEPKAIARIRRLRGTMMKNYPDTRFCYIIRLSLSIVTNLHILRQICEDENVGISDEVKQLLQSEDFVRKITVCTMLLEPLSNFIIRCQDPEVTQAEAVQMWLNLHSEGPNLQALLIDRMRRALPDAAFAAFLLHPGMRRDSLDDVQQQRAIDYILAHLNPDDNEQLEVEIRRELKGYLNIRPADDDDDPDGDQRFAELAESELIQSRDIPAEVYWDLTGGMLLNIARLAKKLILLPSGTGLIESFFSHWAYVHDVYKNRLGHDRFCQLVDCQYTLPKRTTIN</sequence>
<keyword evidence="2" id="KW-1185">Reference proteome</keyword>
<dbReference type="EMBL" id="CM056741">
    <property type="protein sequence ID" value="KAJ8684791.1"/>
    <property type="molecule type" value="Genomic_DNA"/>
</dbReference>
<evidence type="ECO:0000313" key="2">
    <source>
        <dbReference type="Proteomes" id="UP001239111"/>
    </source>
</evidence>
<name>A0ACC2PPQ9_9HYME</name>
<evidence type="ECO:0000313" key="1">
    <source>
        <dbReference type="EMBL" id="KAJ8684791.1"/>
    </source>
</evidence>
<comment type="caution">
    <text evidence="1">The sequence shown here is derived from an EMBL/GenBank/DDBJ whole genome shotgun (WGS) entry which is preliminary data.</text>
</comment>
<dbReference type="Proteomes" id="UP001239111">
    <property type="component" value="Chromosome 1"/>
</dbReference>
<organism evidence="1 2">
    <name type="scientific">Eretmocerus hayati</name>
    <dbReference type="NCBI Taxonomy" id="131215"/>
    <lineage>
        <taxon>Eukaryota</taxon>
        <taxon>Metazoa</taxon>
        <taxon>Ecdysozoa</taxon>
        <taxon>Arthropoda</taxon>
        <taxon>Hexapoda</taxon>
        <taxon>Insecta</taxon>
        <taxon>Pterygota</taxon>
        <taxon>Neoptera</taxon>
        <taxon>Endopterygota</taxon>
        <taxon>Hymenoptera</taxon>
        <taxon>Apocrita</taxon>
        <taxon>Proctotrupomorpha</taxon>
        <taxon>Chalcidoidea</taxon>
        <taxon>Aphelinidae</taxon>
        <taxon>Aphelininae</taxon>
        <taxon>Eretmocerus</taxon>
    </lineage>
</organism>
<proteinExistence type="predicted"/>